<dbReference type="RefSeq" id="XP_011777481.1">
    <property type="nucleotide sequence ID" value="XM_011779179.1"/>
</dbReference>
<dbReference type="EMBL" id="FN554973">
    <property type="protein sequence ID" value="CBH15216.1"/>
    <property type="molecule type" value="Genomic_DNA"/>
</dbReference>
<evidence type="ECO:0000313" key="1">
    <source>
        <dbReference type="EMBL" id="CBH15216.1"/>
    </source>
</evidence>
<name>D0A1S3_TRYB9</name>
<gene>
    <name evidence="1" type="ORF">TbgDal_X3010</name>
</gene>
<organism evidence="1 2">
    <name type="scientific">Trypanosoma brucei gambiense (strain MHOM/CI/86/DAL972)</name>
    <dbReference type="NCBI Taxonomy" id="679716"/>
    <lineage>
        <taxon>Eukaryota</taxon>
        <taxon>Discoba</taxon>
        <taxon>Euglenozoa</taxon>
        <taxon>Kinetoplastea</taxon>
        <taxon>Metakinetoplastina</taxon>
        <taxon>Trypanosomatida</taxon>
        <taxon>Trypanosomatidae</taxon>
        <taxon>Trypanosoma</taxon>
    </lineage>
</organism>
<reference evidence="2" key="1">
    <citation type="journal article" date="2010" name="PLoS Negl. Trop. Dis.">
        <title>The genome sequence of Trypanosoma brucei gambiense, causative agent of chronic human african trypanosomiasis.</title>
        <authorList>
            <person name="Jackson A.P."/>
            <person name="Sanders M."/>
            <person name="Berry A."/>
            <person name="McQuillan J."/>
            <person name="Aslett M.A."/>
            <person name="Quail M.A."/>
            <person name="Chukualim B."/>
            <person name="Capewell P."/>
            <person name="MacLeod A."/>
            <person name="Melville S.E."/>
            <person name="Gibson W."/>
            <person name="Barry J.D."/>
            <person name="Berriman M."/>
            <person name="Hertz-Fowler C."/>
        </authorList>
    </citation>
    <scope>NUCLEOTIDE SEQUENCE [LARGE SCALE GENOMIC DNA]</scope>
    <source>
        <strain evidence="2">MHOM/CI/86/DAL972</strain>
    </source>
</reference>
<dbReference type="Proteomes" id="UP000002316">
    <property type="component" value="Chromosome 10"/>
</dbReference>
<sequence length="122" mass="14409">MVHQGKQSVLKIDLIFRNELFCMHLPKHRWACTPEPYELLSSSFLIVDEPKCVHLIEAPLKQLLIKFDKSVLLRHRLLLNMGTIIVLRYMYISGIKSREYRKEHVLAIKTDFFSRGYTCSLF</sequence>
<accession>D0A1S3</accession>
<proteinExistence type="predicted"/>
<dbReference type="AlphaFoldDB" id="D0A1S3"/>
<dbReference type="KEGG" id="tbg:TbgDal_X3010"/>
<evidence type="ECO:0000313" key="2">
    <source>
        <dbReference type="Proteomes" id="UP000002316"/>
    </source>
</evidence>
<protein>
    <submittedName>
        <fullName evidence="1">Uncharacterized protein</fullName>
    </submittedName>
</protein>
<dbReference type="GeneID" id="23865363"/>